<sequence>AYQSLRVNAEEESESSGEELEGESFPSTNRDSKSRESNIEKRVDILSERFDKMSLLMYEVLEKKKLEVKKITCFNCGKTGHFADKCSAPCGKCQSPDHKSFDCGNKSAGSSSKRTEKRPANSANVSSSSTMMLIEEQEECLLTEDSNSNKRASSNYPNDPIYNNDEEFLARPSKRVNRAATRSGNTYGIDIVSKTVPVGKQVSRSETMDTPDVVMVPAPAPSVLSVVNKEGVSVANIRFNEDPRKSQVPRNATPMANPPLVVSDLVNQPVFTLSIAQIADLSPNARAQLKAAITKPHVKPRAKGAKENMLVDLNDDREPAEIMVVNLPEGNSAPRVHGMVNGCHCELILDGGCTPFIISVQMLRRLGITSMEANTRELVMGDGSSSKCLGKVRGLSLNIANIVSGTVDALVVDVVQGHYDFIVGRVGMHLFGVGTDWQTHFWYIRTASQAIVPMDVHYKRLGTVKPINRTDDAGP</sequence>
<dbReference type="Proteomes" id="UP000054107">
    <property type="component" value="Unassembled WGS sequence"/>
</dbReference>
<dbReference type="GO" id="GO:0003676">
    <property type="term" value="F:nucleic acid binding"/>
    <property type="evidence" value="ECO:0007669"/>
    <property type="project" value="InterPro"/>
</dbReference>
<evidence type="ECO:0000256" key="1">
    <source>
        <dbReference type="PROSITE-ProRule" id="PRU00047"/>
    </source>
</evidence>
<reference evidence="4 5" key="1">
    <citation type="submission" date="2014-09" db="EMBL/GenBank/DDBJ databases">
        <authorList>
            <person name="Ellenberger Sabrina"/>
        </authorList>
    </citation>
    <scope>NUCLEOTIDE SEQUENCE [LARGE SCALE GENOMIC DNA]</scope>
    <source>
        <strain evidence="4 5">CBS 412.66</strain>
    </source>
</reference>
<dbReference type="InterPro" id="IPR001878">
    <property type="entry name" value="Znf_CCHC"/>
</dbReference>
<name>A0A0B7MZZ5_9FUNG</name>
<gene>
    <name evidence="4" type="primary">PARPA_02033.1 scaffold 2363</name>
</gene>
<dbReference type="Pfam" id="PF13650">
    <property type="entry name" value="Asp_protease_2"/>
    <property type="match status" value="1"/>
</dbReference>
<keyword evidence="1" id="KW-0862">Zinc</keyword>
<evidence type="ECO:0000313" key="5">
    <source>
        <dbReference type="Proteomes" id="UP000054107"/>
    </source>
</evidence>
<dbReference type="EMBL" id="LN719949">
    <property type="protein sequence ID" value="CEP08688.1"/>
    <property type="molecule type" value="Genomic_DNA"/>
</dbReference>
<feature type="compositionally biased region" description="Acidic residues" evidence="2">
    <location>
        <begin position="10"/>
        <end position="22"/>
    </location>
</feature>
<proteinExistence type="predicted"/>
<dbReference type="AlphaFoldDB" id="A0A0B7MZZ5"/>
<feature type="region of interest" description="Disordered" evidence="2">
    <location>
        <begin position="143"/>
        <end position="165"/>
    </location>
</feature>
<dbReference type="CDD" id="cd00303">
    <property type="entry name" value="retropepsin_like"/>
    <property type="match status" value="1"/>
</dbReference>
<dbReference type="InterPro" id="IPR036875">
    <property type="entry name" value="Znf_CCHC_sf"/>
</dbReference>
<feature type="region of interest" description="Disordered" evidence="2">
    <location>
        <begin position="1"/>
        <end position="37"/>
    </location>
</feature>
<dbReference type="PROSITE" id="PS50158">
    <property type="entry name" value="ZF_CCHC"/>
    <property type="match status" value="1"/>
</dbReference>
<accession>A0A0B7MZZ5</accession>
<feature type="compositionally biased region" description="Polar residues" evidence="2">
    <location>
        <begin position="144"/>
        <end position="157"/>
    </location>
</feature>
<feature type="domain" description="CCHC-type" evidence="3">
    <location>
        <begin position="73"/>
        <end position="86"/>
    </location>
</feature>
<dbReference type="OrthoDB" id="2235777at2759"/>
<evidence type="ECO:0000256" key="2">
    <source>
        <dbReference type="SAM" id="MobiDB-lite"/>
    </source>
</evidence>
<feature type="non-terminal residue" evidence="4">
    <location>
        <position position="1"/>
    </location>
</feature>
<evidence type="ECO:0000313" key="4">
    <source>
        <dbReference type="EMBL" id="CEP08688.1"/>
    </source>
</evidence>
<dbReference type="InterPro" id="IPR021109">
    <property type="entry name" value="Peptidase_aspartic_dom_sf"/>
</dbReference>
<feature type="non-terminal residue" evidence="4">
    <location>
        <position position="475"/>
    </location>
</feature>
<dbReference type="Gene3D" id="4.10.60.10">
    <property type="entry name" value="Zinc finger, CCHC-type"/>
    <property type="match status" value="1"/>
</dbReference>
<feature type="region of interest" description="Disordered" evidence="2">
    <location>
        <begin position="94"/>
        <end position="129"/>
    </location>
</feature>
<keyword evidence="5" id="KW-1185">Reference proteome</keyword>
<dbReference type="SUPFAM" id="SSF57756">
    <property type="entry name" value="Retrovirus zinc finger-like domains"/>
    <property type="match status" value="1"/>
</dbReference>
<keyword evidence="1" id="KW-0863">Zinc-finger</keyword>
<organism evidence="4 5">
    <name type="scientific">Parasitella parasitica</name>
    <dbReference type="NCBI Taxonomy" id="35722"/>
    <lineage>
        <taxon>Eukaryota</taxon>
        <taxon>Fungi</taxon>
        <taxon>Fungi incertae sedis</taxon>
        <taxon>Mucoromycota</taxon>
        <taxon>Mucoromycotina</taxon>
        <taxon>Mucoromycetes</taxon>
        <taxon>Mucorales</taxon>
        <taxon>Mucorineae</taxon>
        <taxon>Mucoraceae</taxon>
        <taxon>Parasitella</taxon>
    </lineage>
</organism>
<protein>
    <recommendedName>
        <fullName evidence="3">CCHC-type domain-containing protein</fullName>
    </recommendedName>
</protein>
<dbReference type="Gene3D" id="2.40.70.10">
    <property type="entry name" value="Acid Proteases"/>
    <property type="match status" value="1"/>
</dbReference>
<dbReference type="STRING" id="35722.A0A0B7MZZ5"/>
<dbReference type="GO" id="GO:0008270">
    <property type="term" value="F:zinc ion binding"/>
    <property type="evidence" value="ECO:0007669"/>
    <property type="project" value="UniProtKB-KW"/>
</dbReference>
<dbReference type="SMART" id="SM00343">
    <property type="entry name" value="ZnF_C2HC"/>
    <property type="match status" value="2"/>
</dbReference>
<evidence type="ECO:0000259" key="3">
    <source>
        <dbReference type="PROSITE" id="PS50158"/>
    </source>
</evidence>
<dbReference type="Pfam" id="PF00098">
    <property type="entry name" value="zf-CCHC"/>
    <property type="match status" value="1"/>
</dbReference>
<keyword evidence="1" id="KW-0479">Metal-binding</keyword>